<organism evidence="1 2">
    <name type="scientific">Eretmocerus hayati</name>
    <dbReference type="NCBI Taxonomy" id="131215"/>
    <lineage>
        <taxon>Eukaryota</taxon>
        <taxon>Metazoa</taxon>
        <taxon>Ecdysozoa</taxon>
        <taxon>Arthropoda</taxon>
        <taxon>Hexapoda</taxon>
        <taxon>Insecta</taxon>
        <taxon>Pterygota</taxon>
        <taxon>Neoptera</taxon>
        <taxon>Endopterygota</taxon>
        <taxon>Hymenoptera</taxon>
        <taxon>Apocrita</taxon>
        <taxon>Proctotrupomorpha</taxon>
        <taxon>Chalcidoidea</taxon>
        <taxon>Aphelinidae</taxon>
        <taxon>Aphelininae</taxon>
        <taxon>Eretmocerus</taxon>
    </lineage>
</organism>
<sequence length="196" mass="22617">MSIRASDGEMARSSLILSFSWFLPPMLLLLMFVFISPAVLATELHNDDSDYEFDEDYEYLPEKRSSTDDDLYIAGDLAKDVDRRAASSSSKEEDIVPSDDANTGEWTAVERTYRYTKHRIPGYDYDELDYYDSRCDERSVWTHCVCQFTCAEPNIVDCYSPCNSGCECREDFVFDPHIRACVTQNQCTPNDEFLIY</sequence>
<gene>
    <name evidence="1" type="ORF">QAD02_010677</name>
</gene>
<dbReference type="Proteomes" id="UP001239111">
    <property type="component" value="Chromosome 2"/>
</dbReference>
<dbReference type="EMBL" id="CM056742">
    <property type="protein sequence ID" value="KAJ8674891.1"/>
    <property type="molecule type" value="Genomic_DNA"/>
</dbReference>
<proteinExistence type="predicted"/>
<evidence type="ECO:0000313" key="2">
    <source>
        <dbReference type="Proteomes" id="UP001239111"/>
    </source>
</evidence>
<accession>A0ACC2NWB3</accession>
<keyword evidence="2" id="KW-1185">Reference proteome</keyword>
<name>A0ACC2NWB3_9HYME</name>
<comment type="caution">
    <text evidence="1">The sequence shown here is derived from an EMBL/GenBank/DDBJ whole genome shotgun (WGS) entry which is preliminary data.</text>
</comment>
<evidence type="ECO:0000313" key="1">
    <source>
        <dbReference type="EMBL" id="KAJ8674891.1"/>
    </source>
</evidence>
<protein>
    <submittedName>
        <fullName evidence="1">Uncharacterized protein</fullName>
    </submittedName>
</protein>
<reference evidence="1" key="1">
    <citation type="submission" date="2023-04" db="EMBL/GenBank/DDBJ databases">
        <title>A chromosome-level genome assembly of the parasitoid wasp Eretmocerus hayati.</title>
        <authorList>
            <person name="Zhong Y."/>
            <person name="Liu S."/>
            <person name="Liu Y."/>
        </authorList>
    </citation>
    <scope>NUCLEOTIDE SEQUENCE</scope>
    <source>
        <strain evidence="1">ZJU_SS_LIU_2023</strain>
    </source>
</reference>